<sequence length="97" mass="11643">MYSHTSHLTVTKQEEDPKERKVKKEPLSLEEMVARKRAEEEALSRPKFLSKEERAAEALKRRQEQVAMRVVCVLLDILFSYSDFLFIYLFCIYLFYF</sequence>
<dbReference type="EMBL" id="VSRR010137446">
    <property type="protein sequence ID" value="MPD03696.1"/>
    <property type="molecule type" value="Genomic_DNA"/>
</dbReference>
<keyword evidence="3" id="KW-0547">Nucleotide-binding</keyword>
<organism evidence="3 4">
    <name type="scientific">Portunus trituberculatus</name>
    <name type="common">Swimming crab</name>
    <name type="synonym">Neptunus trituberculatus</name>
    <dbReference type="NCBI Taxonomy" id="210409"/>
    <lineage>
        <taxon>Eukaryota</taxon>
        <taxon>Metazoa</taxon>
        <taxon>Ecdysozoa</taxon>
        <taxon>Arthropoda</taxon>
        <taxon>Crustacea</taxon>
        <taxon>Multicrustacea</taxon>
        <taxon>Malacostraca</taxon>
        <taxon>Eumalacostraca</taxon>
        <taxon>Eucarida</taxon>
        <taxon>Decapoda</taxon>
        <taxon>Pleocyemata</taxon>
        <taxon>Brachyura</taxon>
        <taxon>Eubrachyura</taxon>
        <taxon>Portunoidea</taxon>
        <taxon>Portunidae</taxon>
        <taxon>Portuninae</taxon>
        <taxon>Portunus</taxon>
    </lineage>
</organism>
<feature type="compositionally biased region" description="Polar residues" evidence="1">
    <location>
        <begin position="1"/>
        <end position="11"/>
    </location>
</feature>
<keyword evidence="4" id="KW-1185">Reference proteome</keyword>
<evidence type="ECO:0000256" key="1">
    <source>
        <dbReference type="SAM" id="MobiDB-lite"/>
    </source>
</evidence>
<keyword evidence="3" id="KW-0378">Hydrolase</keyword>
<keyword evidence="2" id="KW-0812">Transmembrane</keyword>
<reference evidence="3 4" key="1">
    <citation type="submission" date="2019-05" db="EMBL/GenBank/DDBJ databases">
        <title>Another draft genome of Portunus trituberculatus and its Hox gene families provides insights of decapod evolution.</title>
        <authorList>
            <person name="Jeong J.-H."/>
            <person name="Song I."/>
            <person name="Kim S."/>
            <person name="Choi T."/>
            <person name="Kim D."/>
            <person name="Ryu S."/>
            <person name="Kim W."/>
        </authorList>
    </citation>
    <scope>NUCLEOTIDE SEQUENCE [LARGE SCALE GENOMIC DNA]</scope>
    <source>
        <tissue evidence="3">Muscle</tissue>
    </source>
</reference>
<evidence type="ECO:0000313" key="4">
    <source>
        <dbReference type="Proteomes" id="UP000324222"/>
    </source>
</evidence>
<keyword evidence="3" id="KW-0347">Helicase</keyword>
<evidence type="ECO:0000256" key="2">
    <source>
        <dbReference type="SAM" id="Phobius"/>
    </source>
</evidence>
<accession>A0A5B7KA42</accession>
<keyword evidence="2" id="KW-1133">Transmembrane helix</keyword>
<dbReference type="GO" id="GO:0004386">
    <property type="term" value="F:helicase activity"/>
    <property type="evidence" value="ECO:0007669"/>
    <property type="project" value="UniProtKB-KW"/>
</dbReference>
<keyword evidence="2" id="KW-0472">Membrane</keyword>
<keyword evidence="3" id="KW-0067">ATP-binding</keyword>
<dbReference type="OrthoDB" id="196131at2759"/>
<feature type="compositionally biased region" description="Basic and acidic residues" evidence="1">
    <location>
        <begin position="12"/>
        <end position="24"/>
    </location>
</feature>
<gene>
    <name evidence="3" type="primary">PRP28</name>
    <name evidence="3" type="ORF">E2C01_099344</name>
</gene>
<protein>
    <submittedName>
        <fullName evidence="3">Pre-mRNA-splicing ATP-dependent RNA helicase PRP28</fullName>
    </submittedName>
</protein>
<proteinExistence type="predicted"/>
<feature type="region of interest" description="Disordered" evidence="1">
    <location>
        <begin position="1"/>
        <end position="24"/>
    </location>
</feature>
<dbReference type="Proteomes" id="UP000324222">
    <property type="component" value="Unassembled WGS sequence"/>
</dbReference>
<comment type="caution">
    <text evidence="3">The sequence shown here is derived from an EMBL/GenBank/DDBJ whole genome shotgun (WGS) entry which is preliminary data.</text>
</comment>
<name>A0A5B7KA42_PORTR</name>
<evidence type="ECO:0000313" key="3">
    <source>
        <dbReference type="EMBL" id="MPD03696.1"/>
    </source>
</evidence>
<dbReference type="AlphaFoldDB" id="A0A5B7KA42"/>
<feature type="transmembrane region" description="Helical" evidence="2">
    <location>
        <begin position="70"/>
        <end position="96"/>
    </location>
</feature>